<dbReference type="InterPro" id="IPR023809">
    <property type="entry name" value="Thiopep_bacteriocin_synth_dom"/>
</dbReference>
<dbReference type="NCBIfam" id="TIGR03891">
    <property type="entry name" value="thiopep_ocin"/>
    <property type="match status" value="1"/>
</dbReference>
<comment type="caution">
    <text evidence="2">The sequence shown here is derived from an EMBL/GenBank/DDBJ whole genome shotgun (WGS) entry which is preliminary data.</text>
</comment>
<dbReference type="RefSeq" id="WP_344957742.1">
    <property type="nucleotide sequence ID" value="NZ_BAAAZG010000061.1"/>
</dbReference>
<reference evidence="3" key="1">
    <citation type="journal article" date="2019" name="Int. J. Syst. Evol. Microbiol.">
        <title>The Global Catalogue of Microorganisms (GCM) 10K type strain sequencing project: providing services to taxonomists for standard genome sequencing and annotation.</title>
        <authorList>
            <consortium name="The Broad Institute Genomics Platform"/>
            <consortium name="The Broad Institute Genome Sequencing Center for Infectious Disease"/>
            <person name="Wu L."/>
            <person name="Ma J."/>
        </authorList>
    </citation>
    <scope>NUCLEOTIDE SEQUENCE [LARGE SCALE GENOMIC DNA]</scope>
    <source>
        <strain evidence="3">JCM 16702</strain>
    </source>
</reference>
<proteinExistence type="predicted"/>
<name>A0ABP7WZX0_9ACTN</name>
<sequence length="358" mass="39087">MPDDQLTRPWDSRAHRQPVANITPGQIVDSVLAVLAGASLEEAADRIGMQPVDLADAVEVYQAAGHAALQSQLASRAWYQTRIQFARWDSAEHIAATHLASGLDELQEAQLATAWWFIRKAPCWRLRVLPAPASRTDMKASVGTILDKLLAEGLIEQWWETIYEPESAAFGGPAAMELAHALFHADSRGILDYALRPTTASGSTIGRRELSILLCSALLRGAKLDWFEQGDVWHRVAQLRPLPREAPTWRLPELATGLRSLMGADTRPTGPLFAPDKPLAFAASWIATFDLAGRALGEAATSGSLTRGLRDILAHHVIFHWNRLGLSVRTQSILARAARDTVLNPMLPSHEGHPAGGK</sequence>
<evidence type="ECO:0000313" key="2">
    <source>
        <dbReference type="EMBL" id="GAA4101148.1"/>
    </source>
</evidence>
<organism evidence="2 3">
    <name type="scientific">Actinomadura miaoliensis</name>
    <dbReference type="NCBI Taxonomy" id="430685"/>
    <lineage>
        <taxon>Bacteria</taxon>
        <taxon>Bacillati</taxon>
        <taxon>Actinomycetota</taxon>
        <taxon>Actinomycetes</taxon>
        <taxon>Streptosporangiales</taxon>
        <taxon>Thermomonosporaceae</taxon>
        <taxon>Actinomadura</taxon>
    </lineage>
</organism>
<dbReference type="EMBL" id="BAAAZG010000061">
    <property type="protein sequence ID" value="GAA4101148.1"/>
    <property type="molecule type" value="Genomic_DNA"/>
</dbReference>
<gene>
    <name evidence="2" type="ORF">GCM10022214_78440</name>
</gene>
<feature type="domain" description="Thiopeptide-type bacteriocin biosynthesis" evidence="1">
    <location>
        <begin position="78"/>
        <end position="341"/>
    </location>
</feature>
<evidence type="ECO:0000259" key="1">
    <source>
        <dbReference type="Pfam" id="PF14028"/>
    </source>
</evidence>
<accession>A0ABP7WZX0</accession>
<evidence type="ECO:0000313" key="3">
    <source>
        <dbReference type="Proteomes" id="UP001500683"/>
    </source>
</evidence>
<dbReference type="Proteomes" id="UP001500683">
    <property type="component" value="Unassembled WGS sequence"/>
</dbReference>
<keyword evidence="3" id="KW-1185">Reference proteome</keyword>
<protein>
    <recommendedName>
        <fullName evidence="1">Thiopeptide-type bacteriocin biosynthesis domain-containing protein</fullName>
    </recommendedName>
</protein>
<dbReference type="Pfam" id="PF14028">
    <property type="entry name" value="Lant_dehydr_C"/>
    <property type="match status" value="1"/>
</dbReference>